<keyword evidence="2" id="KW-1133">Transmembrane helix</keyword>
<feature type="transmembrane region" description="Helical" evidence="2">
    <location>
        <begin position="23"/>
        <end position="40"/>
    </location>
</feature>
<evidence type="ECO:0000313" key="4">
    <source>
        <dbReference type="Proteomes" id="UP001501584"/>
    </source>
</evidence>
<feature type="region of interest" description="Disordered" evidence="1">
    <location>
        <begin position="159"/>
        <end position="178"/>
    </location>
</feature>
<gene>
    <name evidence="3" type="ORF">GCM10010403_12650</name>
</gene>
<feature type="transmembrane region" description="Helical" evidence="2">
    <location>
        <begin position="60"/>
        <end position="79"/>
    </location>
</feature>
<evidence type="ECO:0000313" key="3">
    <source>
        <dbReference type="EMBL" id="GAA2323979.1"/>
    </source>
</evidence>
<evidence type="ECO:0008006" key="5">
    <source>
        <dbReference type="Google" id="ProtNLM"/>
    </source>
</evidence>
<dbReference type="Proteomes" id="UP001501584">
    <property type="component" value="Unassembled WGS sequence"/>
</dbReference>
<reference evidence="3 4" key="1">
    <citation type="journal article" date="2019" name="Int. J. Syst. Evol. Microbiol.">
        <title>The Global Catalogue of Microorganisms (GCM) 10K type strain sequencing project: providing services to taxonomists for standard genome sequencing and annotation.</title>
        <authorList>
            <consortium name="The Broad Institute Genomics Platform"/>
            <consortium name="The Broad Institute Genome Sequencing Center for Infectious Disease"/>
            <person name="Wu L."/>
            <person name="Ma J."/>
        </authorList>
    </citation>
    <scope>NUCLEOTIDE SEQUENCE [LARGE SCALE GENOMIC DNA]</scope>
    <source>
        <strain evidence="3 4">JCM 6238</strain>
    </source>
</reference>
<name>A0ABN3F8W7_9ACTN</name>
<keyword evidence="2" id="KW-0812">Transmembrane</keyword>
<dbReference type="EMBL" id="BAAASX010000002">
    <property type="protein sequence ID" value="GAA2323979.1"/>
    <property type="molecule type" value="Genomic_DNA"/>
</dbReference>
<organism evidence="3 4">
    <name type="scientific">Glycomyces rutgersensis</name>
    <dbReference type="NCBI Taxonomy" id="58115"/>
    <lineage>
        <taxon>Bacteria</taxon>
        <taxon>Bacillati</taxon>
        <taxon>Actinomycetota</taxon>
        <taxon>Actinomycetes</taxon>
        <taxon>Glycomycetales</taxon>
        <taxon>Glycomycetaceae</taxon>
        <taxon>Glycomyces</taxon>
    </lineage>
</organism>
<evidence type="ECO:0000256" key="1">
    <source>
        <dbReference type="SAM" id="MobiDB-lite"/>
    </source>
</evidence>
<comment type="caution">
    <text evidence="3">The sequence shown here is derived from an EMBL/GenBank/DDBJ whole genome shotgun (WGS) entry which is preliminary data.</text>
</comment>
<keyword evidence="2" id="KW-0472">Membrane</keyword>
<sequence>MTTPESTTDHEVAVAERVRPRDLVLFAVTAAAIVATPWMLTSAGADPIAYRDSRGLDTEAPAWMGVLVYLVPFLAWSGMKAFHLLRRPAAAIVAPDRIRLFPEIAGLYMRAETPRVDLPWDEVERIVLWRIRRRWLWCIPGWESRVGVERTTDWYEVAQREPTKKQQASRDARRDGSPVRLGAMLNTRSVRLAPRGAATIAAAAARFAPSVQVVDERFPGKPRVIPPEPAPKRRSY</sequence>
<dbReference type="RefSeq" id="WP_310285826.1">
    <property type="nucleotide sequence ID" value="NZ_BAAASX010000002.1"/>
</dbReference>
<feature type="compositionally biased region" description="Basic and acidic residues" evidence="1">
    <location>
        <begin position="159"/>
        <end position="177"/>
    </location>
</feature>
<proteinExistence type="predicted"/>
<protein>
    <recommendedName>
        <fullName evidence="5">PH domain-containing protein</fullName>
    </recommendedName>
</protein>
<evidence type="ECO:0000256" key="2">
    <source>
        <dbReference type="SAM" id="Phobius"/>
    </source>
</evidence>
<accession>A0ABN3F8W7</accession>
<keyword evidence="4" id="KW-1185">Reference proteome</keyword>